<evidence type="ECO:0000256" key="7">
    <source>
        <dbReference type="ARBA" id="ARBA00022837"/>
    </source>
</evidence>
<keyword evidence="3" id="KW-0858">Xylan degradation</keyword>
<gene>
    <name evidence="11" type="ORF">B0H17DRAFT_1198411</name>
</gene>
<evidence type="ECO:0000256" key="8">
    <source>
        <dbReference type="ARBA" id="ARBA00023157"/>
    </source>
</evidence>
<sequence length="519" mass="56605">MFSLVPISFLTLGVLPSLSQAKGTTDWKQKCEAFTSLPAIPESINASLTKVDYYPAGALFNETDPNTSLESTSFKAFCRVQINITTSNTTSAVSEIWLPDSWSGIFWGTGNGASGGGLNWGDLGYVAVNHGFAGHATNGGHSSNGSSAVAFENPETLTDWDYRAMHQGTVAGKAITAKYYGKNTFHSYYGACSAGGRQGWIEAERFPEDYDSIITGSPAVDDIRHNETWGLVHSEVLRQCDEIDGLKDGILSNPQRCNFRPQAIACRPGQTTGCLTAAQLGVLRYVYEPWVDVNDTYVYAGFPYGAEAGFITGNLLADGGEYGQDGDFFRHAIVHNSSWTVDQIDFALVQRGVEEIGGPNGDSATNPNITAFVARGGKMIHYVGWNDQYLSPFASIRWHDEVDSFMTTNTEYTTTDYYRLFVIPGMKHCGGGEGANFFGQPSVYTADPVSLEPSHNVIFSLFDWHQKGKAPDSFIGTAFRDNNISLGVNYERPICMWPKHTTYNGHGDPMKASSFSCAL</sequence>
<protein>
    <recommendedName>
        <fullName evidence="10">Carboxylic ester hydrolase</fullName>
        <ecNumber evidence="10">3.1.1.-</ecNumber>
    </recommendedName>
</protein>
<comment type="similarity">
    <text evidence="1 10">Belongs to the tannase family.</text>
</comment>
<dbReference type="GO" id="GO:0030600">
    <property type="term" value="F:feruloyl esterase activity"/>
    <property type="evidence" value="ECO:0007669"/>
    <property type="project" value="UniProtKB-EC"/>
</dbReference>
<evidence type="ECO:0000313" key="12">
    <source>
        <dbReference type="Proteomes" id="UP001221757"/>
    </source>
</evidence>
<evidence type="ECO:0000313" key="11">
    <source>
        <dbReference type="EMBL" id="KAJ7696108.1"/>
    </source>
</evidence>
<dbReference type="GO" id="GO:0046872">
    <property type="term" value="F:metal ion binding"/>
    <property type="evidence" value="ECO:0007669"/>
    <property type="project" value="UniProtKB-KW"/>
</dbReference>
<organism evidence="11 12">
    <name type="scientific">Mycena rosella</name>
    <name type="common">Pink bonnet</name>
    <name type="synonym">Agaricus rosellus</name>
    <dbReference type="NCBI Taxonomy" id="1033263"/>
    <lineage>
        <taxon>Eukaryota</taxon>
        <taxon>Fungi</taxon>
        <taxon>Dikarya</taxon>
        <taxon>Basidiomycota</taxon>
        <taxon>Agaricomycotina</taxon>
        <taxon>Agaricomycetes</taxon>
        <taxon>Agaricomycetidae</taxon>
        <taxon>Agaricales</taxon>
        <taxon>Marasmiineae</taxon>
        <taxon>Mycenaceae</taxon>
        <taxon>Mycena</taxon>
    </lineage>
</organism>
<evidence type="ECO:0000256" key="6">
    <source>
        <dbReference type="ARBA" id="ARBA00022801"/>
    </source>
</evidence>
<keyword evidence="3" id="KW-0624">Polysaccharide degradation</keyword>
<dbReference type="AlphaFoldDB" id="A0AAD7DPH8"/>
<evidence type="ECO:0000256" key="3">
    <source>
        <dbReference type="ARBA" id="ARBA00022651"/>
    </source>
</evidence>
<name>A0AAD7DPH8_MYCRO</name>
<dbReference type="InterPro" id="IPR011118">
    <property type="entry name" value="Tannase/feruloyl_esterase"/>
</dbReference>
<dbReference type="InterPro" id="IPR029058">
    <property type="entry name" value="AB_hydrolase_fold"/>
</dbReference>
<dbReference type="Pfam" id="PF07519">
    <property type="entry name" value="Tannase"/>
    <property type="match status" value="2"/>
</dbReference>
<keyword evidence="3" id="KW-0119">Carbohydrate metabolism</keyword>
<evidence type="ECO:0000256" key="9">
    <source>
        <dbReference type="ARBA" id="ARBA00034075"/>
    </source>
</evidence>
<evidence type="ECO:0000256" key="10">
    <source>
        <dbReference type="RuleBase" id="RU361238"/>
    </source>
</evidence>
<comment type="catalytic activity">
    <reaction evidence="9">
        <text>feruloyl-polysaccharide + H2O = ferulate + polysaccharide.</text>
        <dbReference type="EC" id="3.1.1.73"/>
    </reaction>
</comment>
<dbReference type="SUPFAM" id="SSF53474">
    <property type="entry name" value="alpha/beta-Hydrolases"/>
    <property type="match status" value="1"/>
</dbReference>
<dbReference type="PANTHER" id="PTHR33938">
    <property type="entry name" value="FERULOYL ESTERASE B-RELATED"/>
    <property type="match status" value="1"/>
</dbReference>
<keyword evidence="7" id="KW-0106">Calcium</keyword>
<proteinExistence type="inferred from homology"/>
<comment type="caution">
    <text evidence="11">The sequence shown here is derived from an EMBL/GenBank/DDBJ whole genome shotgun (WGS) entry which is preliminary data.</text>
</comment>
<evidence type="ECO:0000256" key="4">
    <source>
        <dbReference type="ARBA" id="ARBA00022723"/>
    </source>
</evidence>
<feature type="chain" id="PRO_5041766982" description="Carboxylic ester hydrolase" evidence="10">
    <location>
        <begin position="22"/>
        <end position="519"/>
    </location>
</feature>
<evidence type="ECO:0000256" key="1">
    <source>
        <dbReference type="ARBA" id="ARBA00006249"/>
    </source>
</evidence>
<dbReference type="PANTHER" id="PTHR33938:SF15">
    <property type="entry name" value="FERULOYL ESTERASE B-RELATED"/>
    <property type="match status" value="1"/>
</dbReference>
<keyword evidence="12" id="KW-1185">Reference proteome</keyword>
<reference evidence="11" key="1">
    <citation type="submission" date="2023-03" db="EMBL/GenBank/DDBJ databases">
        <title>Massive genome expansion in bonnet fungi (Mycena s.s.) driven by repeated elements and novel gene families across ecological guilds.</title>
        <authorList>
            <consortium name="Lawrence Berkeley National Laboratory"/>
            <person name="Harder C.B."/>
            <person name="Miyauchi S."/>
            <person name="Viragh M."/>
            <person name="Kuo A."/>
            <person name="Thoen E."/>
            <person name="Andreopoulos B."/>
            <person name="Lu D."/>
            <person name="Skrede I."/>
            <person name="Drula E."/>
            <person name="Henrissat B."/>
            <person name="Morin E."/>
            <person name="Kohler A."/>
            <person name="Barry K."/>
            <person name="LaButti K."/>
            <person name="Morin E."/>
            <person name="Salamov A."/>
            <person name="Lipzen A."/>
            <person name="Mereny Z."/>
            <person name="Hegedus B."/>
            <person name="Baldrian P."/>
            <person name="Stursova M."/>
            <person name="Weitz H."/>
            <person name="Taylor A."/>
            <person name="Grigoriev I.V."/>
            <person name="Nagy L.G."/>
            <person name="Martin F."/>
            <person name="Kauserud H."/>
        </authorList>
    </citation>
    <scope>NUCLEOTIDE SEQUENCE</scope>
    <source>
        <strain evidence="11">CBHHK067</strain>
    </source>
</reference>
<feature type="signal peptide" evidence="10">
    <location>
        <begin position="1"/>
        <end position="21"/>
    </location>
</feature>
<keyword evidence="5 10" id="KW-0732">Signal</keyword>
<accession>A0AAD7DPH8</accession>
<keyword evidence="6 10" id="KW-0378">Hydrolase</keyword>
<keyword evidence="4" id="KW-0479">Metal-binding</keyword>
<dbReference type="GO" id="GO:0045493">
    <property type="term" value="P:xylan catabolic process"/>
    <property type="evidence" value="ECO:0007669"/>
    <property type="project" value="UniProtKB-KW"/>
</dbReference>
<evidence type="ECO:0000256" key="2">
    <source>
        <dbReference type="ARBA" id="ARBA00022487"/>
    </source>
</evidence>
<evidence type="ECO:0000256" key="5">
    <source>
        <dbReference type="ARBA" id="ARBA00022729"/>
    </source>
</evidence>
<dbReference type="Proteomes" id="UP001221757">
    <property type="component" value="Unassembled WGS sequence"/>
</dbReference>
<dbReference type="EMBL" id="JARKIE010000036">
    <property type="protein sequence ID" value="KAJ7696108.1"/>
    <property type="molecule type" value="Genomic_DNA"/>
</dbReference>
<dbReference type="EC" id="3.1.1.-" evidence="10"/>
<keyword evidence="2" id="KW-0719">Serine esterase</keyword>
<keyword evidence="8" id="KW-1015">Disulfide bond</keyword>